<feature type="transmembrane region" description="Helical" evidence="1">
    <location>
        <begin position="44"/>
        <end position="68"/>
    </location>
</feature>
<gene>
    <name evidence="2" type="ORF">CAUJ_LOCUS11837</name>
</gene>
<comment type="caution">
    <text evidence="2">The sequence shown here is derived from an EMBL/GenBank/DDBJ whole genome shotgun (WGS) entry which is preliminary data.</text>
</comment>
<sequence>MQSRPNVKLGIFHVIYGAIIEVLYIPCLAVMMKKEYFKLSCFKIMVFLGLIDMGNIVANSILHGSWLIEGVFFCQYPTLIYIVGNFAIGFWTCECMLALLLAANRVLDVLWKKQFEILFGGFTGRIPEK</sequence>
<dbReference type="Proteomes" id="UP000835052">
    <property type="component" value="Unassembled WGS sequence"/>
</dbReference>
<organism evidence="2 3">
    <name type="scientific">Caenorhabditis auriculariae</name>
    <dbReference type="NCBI Taxonomy" id="2777116"/>
    <lineage>
        <taxon>Eukaryota</taxon>
        <taxon>Metazoa</taxon>
        <taxon>Ecdysozoa</taxon>
        <taxon>Nematoda</taxon>
        <taxon>Chromadorea</taxon>
        <taxon>Rhabditida</taxon>
        <taxon>Rhabditina</taxon>
        <taxon>Rhabditomorpha</taxon>
        <taxon>Rhabditoidea</taxon>
        <taxon>Rhabditidae</taxon>
        <taxon>Peloderinae</taxon>
        <taxon>Caenorhabditis</taxon>
    </lineage>
</organism>
<evidence type="ECO:0000256" key="1">
    <source>
        <dbReference type="SAM" id="Phobius"/>
    </source>
</evidence>
<protein>
    <submittedName>
        <fullName evidence="2">Uncharacterized protein</fullName>
    </submittedName>
</protein>
<dbReference type="PANTHER" id="PTHR23021">
    <property type="entry name" value="SERPENTINE RECEPTOR, CLASS T"/>
    <property type="match status" value="1"/>
</dbReference>
<name>A0A8S1HNH5_9PELO</name>
<dbReference type="InterPro" id="IPR019425">
    <property type="entry name" value="7TM_GPCR_serpentine_rcpt_Srt"/>
</dbReference>
<proteinExistence type="predicted"/>
<keyword evidence="1" id="KW-1133">Transmembrane helix</keyword>
<keyword evidence="1" id="KW-0472">Membrane</keyword>
<reference evidence="2" key="1">
    <citation type="submission" date="2020-10" db="EMBL/GenBank/DDBJ databases">
        <authorList>
            <person name="Kikuchi T."/>
        </authorList>
    </citation>
    <scope>NUCLEOTIDE SEQUENCE</scope>
    <source>
        <strain evidence="2">NKZ352</strain>
    </source>
</reference>
<feature type="transmembrane region" description="Helical" evidence="1">
    <location>
        <begin position="12"/>
        <end position="32"/>
    </location>
</feature>
<dbReference type="Pfam" id="PF10321">
    <property type="entry name" value="7TM_GPCR_Srt"/>
    <property type="match status" value="1"/>
</dbReference>
<evidence type="ECO:0000313" key="3">
    <source>
        <dbReference type="Proteomes" id="UP000835052"/>
    </source>
</evidence>
<evidence type="ECO:0000313" key="2">
    <source>
        <dbReference type="EMBL" id="CAD6195919.1"/>
    </source>
</evidence>
<dbReference type="OrthoDB" id="5875846at2759"/>
<keyword evidence="3" id="KW-1185">Reference proteome</keyword>
<dbReference type="AlphaFoldDB" id="A0A8S1HNH5"/>
<dbReference type="SUPFAM" id="SSF81321">
    <property type="entry name" value="Family A G protein-coupled receptor-like"/>
    <property type="match status" value="1"/>
</dbReference>
<dbReference type="EMBL" id="CAJGYM010000062">
    <property type="protein sequence ID" value="CAD6195919.1"/>
    <property type="molecule type" value="Genomic_DNA"/>
</dbReference>
<feature type="transmembrane region" description="Helical" evidence="1">
    <location>
        <begin position="80"/>
        <end position="103"/>
    </location>
</feature>
<keyword evidence="1" id="KW-0812">Transmembrane</keyword>
<dbReference type="PANTHER" id="PTHR23021:SF11">
    <property type="entry name" value="SERPENTINE RECEPTOR, CLASS T"/>
    <property type="match status" value="1"/>
</dbReference>
<accession>A0A8S1HNH5</accession>